<dbReference type="PANTHER" id="PTHR23072:SF0">
    <property type="entry name" value="GPI ETHANOLAMINE PHOSPHATE TRANSFERASE 2"/>
    <property type="match status" value="1"/>
</dbReference>
<dbReference type="SUPFAM" id="SSF53649">
    <property type="entry name" value="Alkaline phosphatase-like"/>
    <property type="match status" value="1"/>
</dbReference>
<dbReference type="InterPro" id="IPR017850">
    <property type="entry name" value="Alkaline_phosphatase_core_sf"/>
</dbReference>
<keyword evidence="1" id="KW-0472">Membrane</keyword>
<evidence type="ECO:0000313" key="2">
    <source>
        <dbReference type="Ensembl" id="ENSAMXP00005043402.1"/>
    </source>
</evidence>
<reference evidence="2" key="1">
    <citation type="submission" date="2025-08" db="UniProtKB">
        <authorList>
            <consortium name="Ensembl"/>
        </authorList>
    </citation>
    <scope>IDENTIFICATION</scope>
</reference>
<evidence type="ECO:0000313" key="3">
    <source>
        <dbReference type="Proteomes" id="UP000694621"/>
    </source>
</evidence>
<dbReference type="GO" id="GO:0005789">
    <property type="term" value="C:endoplasmic reticulum membrane"/>
    <property type="evidence" value="ECO:0007669"/>
    <property type="project" value="TreeGrafter"/>
</dbReference>
<dbReference type="InterPro" id="IPR039527">
    <property type="entry name" value="PIGG/GPI7"/>
</dbReference>
<dbReference type="AlphaFoldDB" id="A0A8B9L0K8"/>
<protein>
    <submittedName>
        <fullName evidence="2">Phosphatidylinositol glycan anchor biosynthesis class G</fullName>
    </submittedName>
</protein>
<evidence type="ECO:0000256" key="1">
    <source>
        <dbReference type="SAM" id="Phobius"/>
    </source>
</evidence>
<dbReference type="Ensembl" id="ENSAMXT00005047179.1">
    <property type="protein sequence ID" value="ENSAMXP00005043402.1"/>
    <property type="gene ID" value="ENSAMXG00005020150.1"/>
</dbReference>
<dbReference type="PANTHER" id="PTHR23072">
    <property type="entry name" value="PHOSPHATIDYLINOSITOL GLYCAN-RELATED"/>
    <property type="match status" value="1"/>
</dbReference>
<feature type="transmembrane region" description="Helical" evidence="1">
    <location>
        <begin position="7"/>
        <end position="28"/>
    </location>
</feature>
<dbReference type="Proteomes" id="UP000694621">
    <property type="component" value="Unplaced"/>
</dbReference>
<name>A0A8B9L0K8_ASTMX</name>
<dbReference type="GO" id="GO:0051267">
    <property type="term" value="F:CP2 mannose-ethanolamine phosphotransferase activity"/>
    <property type="evidence" value="ECO:0007669"/>
    <property type="project" value="TreeGrafter"/>
</dbReference>
<proteinExistence type="predicted"/>
<sequence>MRLSSSVFAAVCLLIELLGIALFLRGFFPVPIKSSLSTKSKLSDLPAEPHAGSSQPNSTKVPSPLFKRVVIVLIDALREDFVFGPNGKRFMPYTRHIVERGSSHSFIAKARPPTVTMPRIKVSLKMNRILFMYPTVSSELSLCTWTEFPFHLFIFSSPANPPPSMVVKCVCALSVLVLCCFDTCRVLQESEGSLPNLLVLCGDHGMSETGSHGGSSEPEVSTPLVLISPAFQRKDCSHPGVVEQVDLPPTLALALALPISQNSVGRLIPAMFEEASLREQLRFFHINGHQLSSLLRDSNPNFHKEDGYEQFRVAEKAHGNWMKLYMEGNASEVLGNMGKKVLKQYLEALQAMSAALSKHQCKKSLFQGILKSFYWSVHQEILEQCKGPFLTLI</sequence>
<keyword evidence="1" id="KW-1133">Transmembrane helix</keyword>
<organism evidence="2 3">
    <name type="scientific">Astyanax mexicanus</name>
    <name type="common">Blind cave fish</name>
    <name type="synonym">Astyanax fasciatus mexicanus</name>
    <dbReference type="NCBI Taxonomy" id="7994"/>
    <lineage>
        <taxon>Eukaryota</taxon>
        <taxon>Metazoa</taxon>
        <taxon>Chordata</taxon>
        <taxon>Craniata</taxon>
        <taxon>Vertebrata</taxon>
        <taxon>Euteleostomi</taxon>
        <taxon>Actinopterygii</taxon>
        <taxon>Neopterygii</taxon>
        <taxon>Teleostei</taxon>
        <taxon>Ostariophysi</taxon>
        <taxon>Characiformes</taxon>
        <taxon>Characoidei</taxon>
        <taxon>Acestrorhamphidae</taxon>
        <taxon>Acestrorhamphinae</taxon>
        <taxon>Astyanax</taxon>
    </lineage>
</organism>
<dbReference type="GO" id="GO:0006506">
    <property type="term" value="P:GPI anchor biosynthetic process"/>
    <property type="evidence" value="ECO:0007669"/>
    <property type="project" value="InterPro"/>
</dbReference>
<accession>A0A8B9L0K8</accession>
<keyword evidence="1" id="KW-0812">Transmembrane</keyword>
<dbReference type="Gene3D" id="3.40.720.10">
    <property type="entry name" value="Alkaline Phosphatase, subunit A"/>
    <property type="match status" value="1"/>
</dbReference>